<proteinExistence type="predicted"/>
<dbReference type="Proteomes" id="UP001295684">
    <property type="component" value="Unassembled WGS sequence"/>
</dbReference>
<comment type="caution">
    <text evidence="2">The sequence shown here is derived from an EMBL/GenBank/DDBJ whole genome shotgun (WGS) entry which is preliminary data.</text>
</comment>
<feature type="compositionally biased region" description="Basic residues" evidence="1">
    <location>
        <begin position="124"/>
        <end position="134"/>
    </location>
</feature>
<organism evidence="2 3">
    <name type="scientific">Euplotes crassus</name>
    <dbReference type="NCBI Taxonomy" id="5936"/>
    <lineage>
        <taxon>Eukaryota</taxon>
        <taxon>Sar</taxon>
        <taxon>Alveolata</taxon>
        <taxon>Ciliophora</taxon>
        <taxon>Intramacronucleata</taxon>
        <taxon>Spirotrichea</taxon>
        <taxon>Hypotrichia</taxon>
        <taxon>Euplotida</taxon>
        <taxon>Euplotidae</taxon>
        <taxon>Moneuplotes</taxon>
    </lineage>
</organism>
<reference evidence="2" key="1">
    <citation type="submission" date="2023-07" db="EMBL/GenBank/DDBJ databases">
        <authorList>
            <consortium name="AG Swart"/>
            <person name="Singh M."/>
            <person name="Singh A."/>
            <person name="Seah K."/>
            <person name="Emmerich C."/>
        </authorList>
    </citation>
    <scope>NUCLEOTIDE SEQUENCE</scope>
    <source>
        <strain evidence="2">DP1</strain>
    </source>
</reference>
<evidence type="ECO:0000313" key="2">
    <source>
        <dbReference type="EMBL" id="CAI2368533.1"/>
    </source>
</evidence>
<name>A0AAD1XE57_EUPCR</name>
<evidence type="ECO:0000313" key="3">
    <source>
        <dbReference type="Proteomes" id="UP001295684"/>
    </source>
</evidence>
<feature type="compositionally biased region" description="Basic residues" evidence="1">
    <location>
        <begin position="160"/>
        <end position="184"/>
    </location>
</feature>
<dbReference type="EMBL" id="CAMPGE010009666">
    <property type="protein sequence ID" value="CAI2368533.1"/>
    <property type="molecule type" value="Genomic_DNA"/>
</dbReference>
<keyword evidence="3" id="KW-1185">Reference proteome</keyword>
<dbReference type="AlphaFoldDB" id="A0AAD1XE57"/>
<protein>
    <submittedName>
        <fullName evidence="2">Uncharacterized protein</fullName>
    </submittedName>
</protein>
<sequence>MHENLHDEFYGFKMHNERMRLLSSVYDGETENLRRKKKRKYIFSTKKVVKVGKEKNKLSGEVEESYVSTPRHMNILNNSHGYSTRKSSKNKATFSKILNIKRLSTSKNSRIKNQVSEKAIKTKMPTKKNRHSIKIRSSYSKDKISLKNPSISPKNPKTPNKSKRRPKTAKRRATLATDRKHKSAKRLLLSTKREPEEKKLKPFCKVKAEKYLIDDLIHLADTPGFSQRKWGLRDSLFGYHQNLR</sequence>
<feature type="compositionally biased region" description="Low complexity" evidence="1">
    <location>
        <begin position="147"/>
        <end position="159"/>
    </location>
</feature>
<evidence type="ECO:0000256" key="1">
    <source>
        <dbReference type="SAM" id="MobiDB-lite"/>
    </source>
</evidence>
<gene>
    <name evidence="2" type="ORF">ECRASSUSDP1_LOCUS9826</name>
</gene>
<feature type="region of interest" description="Disordered" evidence="1">
    <location>
        <begin position="121"/>
        <end position="184"/>
    </location>
</feature>
<accession>A0AAD1XE57</accession>